<dbReference type="AlphaFoldDB" id="A0A822YXR7"/>
<protein>
    <submittedName>
        <fullName evidence="1">Uncharacterized protein</fullName>
    </submittedName>
</protein>
<comment type="caution">
    <text evidence="1">The sequence shown here is derived from an EMBL/GenBank/DDBJ whole genome shotgun (WGS) entry which is preliminary data.</text>
</comment>
<evidence type="ECO:0000313" key="2">
    <source>
        <dbReference type="Proteomes" id="UP000607653"/>
    </source>
</evidence>
<dbReference type="EMBL" id="DUZY01000004">
    <property type="protein sequence ID" value="DAD37472.1"/>
    <property type="molecule type" value="Genomic_DNA"/>
</dbReference>
<dbReference type="Proteomes" id="UP000607653">
    <property type="component" value="Unassembled WGS sequence"/>
</dbReference>
<proteinExistence type="predicted"/>
<organism evidence="1 2">
    <name type="scientific">Nelumbo nucifera</name>
    <name type="common">Sacred lotus</name>
    <dbReference type="NCBI Taxonomy" id="4432"/>
    <lineage>
        <taxon>Eukaryota</taxon>
        <taxon>Viridiplantae</taxon>
        <taxon>Streptophyta</taxon>
        <taxon>Embryophyta</taxon>
        <taxon>Tracheophyta</taxon>
        <taxon>Spermatophyta</taxon>
        <taxon>Magnoliopsida</taxon>
        <taxon>Proteales</taxon>
        <taxon>Nelumbonaceae</taxon>
        <taxon>Nelumbo</taxon>
    </lineage>
</organism>
<sequence>MQVHLCEEGERELILDSAWYITLYGLNFLEILVTAWTAEITQQSVLITEYIWVSESHSGSKGKNVETIIYFRLLIKVAGGCRSKAPVGLTYLIHA</sequence>
<name>A0A822YXR7_NELNU</name>
<reference evidence="1 2" key="1">
    <citation type="journal article" date="2020" name="Mol. Biol. Evol.">
        <title>Distinct Expression and Methylation Patterns for Genes with Different Fates following a Single Whole-Genome Duplication in Flowering Plants.</title>
        <authorList>
            <person name="Shi T."/>
            <person name="Rahmani R.S."/>
            <person name="Gugger P.F."/>
            <person name="Wang M."/>
            <person name="Li H."/>
            <person name="Zhang Y."/>
            <person name="Li Z."/>
            <person name="Wang Q."/>
            <person name="Van de Peer Y."/>
            <person name="Marchal K."/>
            <person name="Chen J."/>
        </authorList>
    </citation>
    <scope>NUCLEOTIDE SEQUENCE [LARGE SCALE GENOMIC DNA]</scope>
    <source>
        <tissue evidence="1">Leaf</tissue>
    </source>
</reference>
<accession>A0A822YXR7</accession>
<gene>
    <name evidence="1" type="ORF">HUJ06_008113</name>
</gene>
<evidence type="ECO:0000313" key="1">
    <source>
        <dbReference type="EMBL" id="DAD37472.1"/>
    </source>
</evidence>
<keyword evidence="2" id="KW-1185">Reference proteome</keyword>